<organism evidence="3 4">
    <name type="scientific">Paenibacillus amylolyticus</name>
    <dbReference type="NCBI Taxonomy" id="1451"/>
    <lineage>
        <taxon>Bacteria</taxon>
        <taxon>Bacillati</taxon>
        <taxon>Bacillota</taxon>
        <taxon>Bacilli</taxon>
        <taxon>Bacillales</taxon>
        <taxon>Paenibacillaceae</taxon>
        <taxon>Paenibacillus</taxon>
    </lineage>
</organism>
<accession>A0A1R1C3M0</accession>
<dbReference type="Pfam" id="PF03703">
    <property type="entry name" value="bPH_2"/>
    <property type="match status" value="3"/>
</dbReference>
<evidence type="ECO:0000313" key="3">
    <source>
        <dbReference type="EMBL" id="OMF16664.1"/>
    </source>
</evidence>
<dbReference type="RefSeq" id="WP_076330184.1">
    <property type="nucleotide sequence ID" value="NZ_MRTJ01000001.1"/>
</dbReference>
<comment type="caution">
    <text evidence="3">The sequence shown here is derived from an EMBL/GenBank/DDBJ whole genome shotgun (WGS) entry which is preliminary data.</text>
</comment>
<gene>
    <name evidence="3" type="ORF">BK131_01310</name>
</gene>
<feature type="domain" description="YdbS-like PH" evidence="2">
    <location>
        <begin position="281"/>
        <end position="359"/>
    </location>
</feature>
<dbReference type="InterPro" id="IPR005182">
    <property type="entry name" value="YdbS-like_PH"/>
</dbReference>
<protein>
    <recommendedName>
        <fullName evidence="2">YdbS-like PH domain-containing protein</fullName>
    </recommendedName>
</protein>
<feature type="transmembrane region" description="Helical" evidence="1">
    <location>
        <begin position="43"/>
        <end position="62"/>
    </location>
</feature>
<feature type="transmembrane region" description="Helical" evidence="1">
    <location>
        <begin position="381"/>
        <end position="401"/>
    </location>
</feature>
<feature type="transmembrane region" description="Helical" evidence="1">
    <location>
        <begin position="213"/>
        <end position="232"/>
    </location>
</feature>
<feature type="transmembrane region" description="Helical" evidence="1">
    <location>
        <begin position="12"/>
        <end position="31"/>
    </location>
</feature>
<dbReference type="Proteomes" id="UP000187134">
    <property type="component" value="Unassembled WGS sequence"/>
</dbReference>
<keyword evidence="1" id="KW-0472">Membrane</keyword>
<keyword evidence="1" id="KW-0812">Transmembrane</keyword>
<dbReference type="EMBL" id="MRTJ01000001">
    <property type="protein sequence ID" value="OMF16664.1"/>
    <property type="molecule type" value="Genomic_DNA"/>
</dbReference>
<evidence type="ECO:0000256" key="1">
    <source>
        <dbReference type="SAM" id="Phobius"/>
    </source>
</evidence>
<reference evidence="3 4" key="1">
    <citation type="submission" date="2016-11" db="EMBL/GenBank/DDBJ databases">
        <title>Paenibacillus species isolates.</title>
        <authorList>
            <person name="Beno S.M."/>
        </authorList>
    </citation>
    <scope>NUCLEOTIDE SEQUENCE [LARGE SCALE GENOMIC DNA]</scope>
    <source>
        <strain evidence="3 4">FSL H8-0246</strain>
    </source>
</reference>
<feature type="domain" description="YdbS-like PH" evidence="2">
    <location>
        <begin position="64"/>
        <end position="142"/>
    </location>
</feature>
<proteinExistence type="predicted"/>
<dbReference type="InterPro" id="IPR014529">
    <property type="entry name" value="UCP026631"/>
</dbReference>
<dbReference type="OrthoDB" id="2317554at2"/>
<dbReference type="PANTHER" id="PTHR34473">
    <property type="entry name" value="UPF0699 TRANSMEMBRANE PROTEIN YDBS"/>
    <property type="match status" value="1"/>
</dbReference>
<dbReference type="PIRSF" id="PIRSF026631">
    <property type="entry name" value="UCP026631"/>
    <property type="match status" value="1"/>
</dbReference>
<sequence length="521" mass="60583">MIDIKRHHPLTMLWSLWKLVKNSFAIILFLFVFRQDSESQWLFYGRIVFYVGISIGLISIIWKWFTSRYTADDTAFHIYSGVFNRTRRTIPYAKVQNVNRHTTVFHRLFHVTSMRFETGIKGEDATFQLHVVSLSEAELLEKIVAGYIAEEAETVEAATEEHDTLHVADPIEEGESQFEPVIPDKAMSLPAKEKQERVVHYHSTRKDIFKASFTSLSFLVLIPVLGTLYSWVKDFFPDEEVTESLLLTWLDSWWIASLMILVLLIISIALGIVRTFVKYGNFQITSDAKRIYITKGMMEQTSFSILKERVQAVKITQSPMKRLLGLAEVELTTAGSLGESEHEVNSLYPFLPVKQAYSMIEEILPSYQVTQEMEKLPRISLWLRLLKPSWGWIVITGLLWYFKPFVLGQKHAWWMISAILLVWIATCRVVDFFHTRYILNQNFIQLRTGALTSTLFISKREKVIEVQITRNVLQRWFGVASIHTVNRAKPVQHHRAHDIPLDMAESFHSWYMGRTQDVQTR</sequence>
<evidence type="ECO:0000313" key="4">
    <source>
        <dbReference type="Proteomes" id="UP000187134"/>
    </source>
</evidence>
<evidence type="ECO:0000259" key="2">
    <source>
        <dbReference type="Pfam" id="PF03703"/>
    </source>
</evidence>
<feature type="transmembrane region" description="Helical" evidence="1">
    <location>
        <begin position="252"/>
        <end position="273"/>
    </location>
</feature>
<dbReference type="AlphaFoldDB" id="A0A1R1C3M0"/>
<name>A0A1R1C3M0_PAEAM</name>
<feature type="transmembrane region" description="Helical" evidence="1">
    <location>
        <begin position="413"/>
        <end position="433"/>
    </location>
</feature>
<dbReference type="PANTHER" id="PTHR34473:SF2">
    <property type="entry name" value="UPF0699 TRANSMEMBRANE PROTEIN YDBT"/>
    <property type="match status" value="1"/>
</dbReference>
<feature type="domain" description="YdbS-like PH" evidence="2">
    <location>
        <begin position="433"/>
        <end position="511"/>
    </location>
</feature>
<keyword evidence="1" id="KW-1133">Transmembrane helix</keyword>